<dbReference type="EMBL" id="SNVW01000014">
    <property type="protein sequence ID" value="TDN41927.1"/>
    <property type="molecule type" value="Genomic_DNA"/>
</dbReference>
<dbReference type="Pfam" id="PF10946">
    <property type="entry name" value="DUF2625"/>
    <property type="match status" value="1"/>
</dbReference>
<reference evidence="2 3" key="1">
    <citation type="submission" date="2019-03" db="EMBL/GenBank/DDBJ databases">
        <title>Genomic analyses of the natural microbiome of Caenorhabditis elegans.</title>
        <authorList>
            <person name="Samuel B."/>
        </authorList>
    </citation>
    <scope>NUCLEOTIDE SEQUENCE [LARGE SCALE GENOMIC DNA]</scope>
    <source>
        <strain evidence="2 3">JUb65</strain>
    </source>
</reference>
<gene>
    <name evidence="2" type="ORF">EDF64_1146</name>
</gene>
<comment type="caution">
    <text evidence="2">The sequence shown here is derived from an EMBL/GenBank/DDBJ whole genome shotgun (WGS) entry which is preliminary data.</text>
</comment>
<evidence type="ECO:0000313" key="2">
    <source>
        <dbReference type="EMBL" id="TDN41927.1"/>
    </source>
</evidence>
<feature type="region of interest" description="Disordered" evidence="1">
    <location>
        <begin position="174"/>
        <end position="208"/>
    </location>
</feature>
<evidence type="ECO:0000313" key="3">
    <source>
        <dbReference type="Proteomes" id="UP000295764"/>
    </source>
</evidence>
<accession>A0A4R6DBQ9</accession>
<name>A0A4R6DBQ9_9MICO</name>
<proteinExistence type="predicted"/>
<dbReference type="OrthoDB" id="1550811at2"/>
<protein>
    <submittedName>
        <fullName evidence="2">Uncharacterized protein DUF2625</fullName>
    </submittedName>
</protein>
<evidence type="ECO:0000256" key="1">
    <source>
        <dbReference type="SAM" id="MobiDB-lite"/>
    </source>
</evidence>
<dbReference type="InterPro" id="IPR021239">
    <property type="entry name" value="DUF2625"/>
</dbReference>
<sequence length="208" mass="22303">MTHPADDAWPELAEMLETAPTAQVLGGGSAEDRNNLGLTERSYLGAMVANTGGVSVDHGWLRLLGGAGGDLPSVVEVNMVPSGFCIVGFDVLGGVFALDGGAFGAGDGRVHYFAPDSLEWEDLELTYSQFLAAMLSDSIDQFYKPFRWDGWRDDVTTLVLDRGISLYPPLFTAEGKNPSSSSRQDVPMAELTGGRWPESAANDDRQRG</sequence>
<organism evidence="2 3">
    <name type="scientific">Curtobacterium flaccumfaciens</name>
    <dbReference type="NCBI Taxonomy" id="2035"/>
    <lineage>
        <taxon>Bacteria</taxon>
        <taxon>Bacillati</taxon>
        <taxon>Actinomycetota</taxon>
        <taxon>Actinomycetes</taxon>
        <taxon>Micrococcales</taxon>
        <taxon>Microbacteriaceae</taxon>
        <taxon>Curtobacterium</taxon>
    </lineage>
</organism>
<dbReference type="RefSeq" id="WP_133520968.1">
    <property type="nucleotide sequence ID" value="NZ_SNVW01000014.1"/>
</dbReference>
<dbReference type="Proteomes" id="UP000295764">
    <property type="component" value="Unassembled WGS sequence"/>
</dbReference>
<dbReference type="AlphaFoldDB" id="A0A4R6DBQ9"/>